<keyword evidence="1" id="KW-0175">Coiled coil</keyword>
<dbReference type="EMBL" id="CAJJDN010000075">
    <property type="protein sequence ID" value="CAD8101129.1"/>
    <property type="molecule type" value="Genomic_DNA"/>
</dbReference>
<dbReference type="AlphaFoldDB" id="A0A8S1PDR7"/>
<accession>A0A8S1PDR7</accession>
<feature type="coiled-coil region" evidence="1">
    <location>
        <begin position="90"/>
        <end position="135"/>
    </location>
</feature>
<feature type="compositionally biased region" description="Basic and acidic residues" evidence="2">
    <location>
        <begin position="221"/>
        <end position="244"/>
    </location>
</feature>
<evidence type="ECO:0000313" key="4">
    <source>
        <dbReference type="Proteomes" id="UP000692954"/>
    </source>
</evidence>
<dbReference type="Proteomes" id="UP000692954">
    <property type="component" value="Unassembled WGS sequence"/>
</dbReference>
<evidence type="ECO:0000256" key="1">
    <source>
        <dbReference type="SAM" id="Coils"/>
    </source>
</evidence>
<keyword evidence="4" id="KW-1185">Reference proteome</keyword>
<gene>
    <name evidence="3" type="ORF">PSON_ATCC_30995.1.T0750110</name>
</gene>
<feature type="region of interest" description="Disordered" evidence="2">
    <location>
        <begin position="221"/>
        <end position="249"/>
    </location>
</feature>
<sequence length="316" mass="37180">MESIKQLLIDVLNIIDKDVVEAYQQMNKQTTKEICEQSQKQQYEYILQIVAYLNRIKSLFEEQLDEHINNDYESIIQDLEAQIRSHIRVEQQQKLQIEALMQKIEELNVQKDLIIQQQQDKIRSLEQMIKDQNKKFSDNSPIEIIHRKTPSAFERLGKFVQNKAQKSNQNSTYETNLKIFSKVCHTDADRSLSKGRIQMSGKKDLGLHRINDETQQFLESKMTETERQRDNVRHKLQRSDKTNELQHQTASPEKQLQLMKYKGLSKQFDSQKLEQTVSSQSFEQAGKNLIALQKQISNGRLKNMQGTQLLKFLQKK</sequence>
<proteinExistence type="predicted"/>
<protein>
    <submittedName>
        <fullName evidence="3">Uncharacterized protein</fullName>
    </submittedName>
</protein>
<name>A0A8S1PDR7_9CILI</name>
<dbReference type="OrthoDB" id="293518at2759"/>
<organism evidence="3 4">
    <name type="scientific">Paramecium sonneborni</name>
    <dbReference type="NCBI Taxonomy" id="65129"/>
    <lineage>
        <taxon>Eukaryota</taxon>
        <taxon>Sar</taxon>
        <taxon>Alveolata</taxon>
        <taxon>Ciliophora</taxon>
        <taxon>Intramacronucleata</taxon>
        <taxon>Oligohymenophorea</taxon>
        <taxon>Peniculida</taxon>
        <taxon>Parameciidae</taxon>
        <taxon>Paramecium</taxon>
    </lineage>
</organism>
<comment type="caution">
    <text evidence="3">The sequence shown here is derived from an EMBL/GenBank/DDBJ whole genome shotgun (WGS) entry which is preliminary data.</text>
</comment>
<reference evidence="3" key="1">
    <citation type="submission" date="2021-01" db="EMBL/GenBank/DDBJ databases">
        <authorList>
            <consortium name="Genoscope - CEA"/>
            <person name="William W."/>
        </authorList>
    </citation>
    <scope>NUCLEOTIDE SEQUENCE</scope>
</reference>
<evidence type="ECO:0000313" key="3">
    <source>
        <dbReference type="EMBL" id="CAD8101129.1"/>
    </source>
</evidence>
<evidence type="ECO:0000256" key="2">
    <source>
        <dbReference type="SAM" id="MobiDB-lite"/>
    </source>
</evidence>